<evidence type="ECO:0000313" key="3">
    <source>
        <dbReference type="EMBL" id="GGD17232.1"/>
    </source>
</evidence>
<feature type="transmembrane region" description="Helical" evidence="2">
    <location>
        <begin position="311"/>
        <end position="332"/>
    </location>
</feature>
<feature type="transmembrane region" description="Helical" evidence="2">
    <location>
        <begin position="249"/>
        <end position="266"/>
    </location>
</feature>
<reference evidence="4" key="1">
    <citation type="journal article" date="2019" name="Int. J. Syst. Evol. Microbiol.">
        <title>The Global Catalogue of Microorganisms (GCM) 10K type strain sequencing project: providing services to taxonomists for standard genome sequencing and annotation.</title>
        <authorList>
            <consortium name="The Broad Institute Genomics Platform"/>
            <consortium name="The Broad Institute Genome Sequencing Center for Infectious Disease"/>
            <person name="Wu L."/>
            <person name="Ma J."/>
        </authorList>
    </citation>
    <scope>NUCLEOTIDE SEQUENCE [LARGE SCALE GENOMIC DNA]</scope>
    <source>
        <strain evidence="4">CCM 7403</strain>
    </source>
</reference>
<proteinExistence type="predicted"/>
<sequence length="387" mass="40733">MRHHVCVTTTTSSVVPATRPRAALREWGVDLARGVAVISMFVAHTAPTAGPGDVLILSEFLTFPLFALLVGAGAELAARRSGVLEHGVASLVRAAALLLAGWLLAKAGAWVVIVLAPLGVLTLLCWAVSRLPALAVGAVALVAAAVAPWTIEASRATVMEMVVAQETAQLWWFELLVSTSYPQAVLLLAGCVGILATRLLVPRSGRPVPAATAGTVLAASLLVFGLLTALRLTGRTDIAPYETTWPEQLFVVSLALGTYAACFLLARLDVVRRVLTPLAWVGAMTLTVYALHIGWLAWWARGLYPGTPDDAWVNVFGMSAGALVVATLWHLLRAPGPWRRGPLEGAVGLAVLVATLGLREREDASRAAGEQQVSPTRPALIGDGGER</sequence>
<comment type="caution">
    <text evidence="3">The sequence shown here is derived from an EMBL/GenBank/DDBJ whole genome shotgun (WGS) entry which is preliminary data.</text>
</comment>
<keyword evidence="2" id="KW-1133">Transmembrane helix</keyword>
<feature type="transmembrane region" description="Helical" evidence="2">
    <location>
        <begin position="86"/>
        <end position="104"/>
    </location>
</feature>
<protein>
    <recommendedName>
        <fullName evidence="5">DUF1624 domain-containing protein</fullName>
    </recommendedName>
</protein>
<evidence type="ECO:0000313" key="4">
    <source>
        <dbReference type="Proteomes" id="UP000630594"/>
    </source>
</evidence>
<gene>
    <name evidence="3" type="ORF">GCM10007231_15240</name>
</gene>
<keyword evidence="2" id="KW-0472">Membrane</keyword>
<feature type="transmembrane region" description="Helical" evidence="2">
    <location>
        <begin position="133"/>
        <end position="151"/>
    </location>
</feature>
<keyword evidence="2" id="KW-0812">Transmembrane</keyword>
<feature type="transmembrane region" description="Helical" evidence="2">
    <location>
        <begin position="54"/>
        <end position="74"/>
    </location>
</feature>
<keyword evidence="4" id="KW-1185">Reference proteome</keyword>
<organism evidence="3 4">
    <name type="scientific">Nocardioides daphniae</name>
    <dbReference type="NCBI Taxonomy" id="402297"/>
    <lineage>
        <taxon>Bacteria</taxon>
        <taxon>Bacillati</taxon>
        <taxon>Actinomycetota</taxon>
        <taxon>Actinomycetes</taxon>
        <taxon>Propionibacteriales</taxon>
        <taxon>Nocardioidaceae</taxon>
        <taxon>Nocardioides</taxon>
    </lineage>
</organism>
<feature type="region of interest" description="Disordered" evidence="1">
    <location>
        <begin position="363"/>
        <end position="387"/>
    </location>
</feature>
<evidence type="ECO:0000256" key="2">
    <source>
        <dbReference type="SAM" id="Phobius"/>
    </source>
</evidence>
<feature type="transmembrane region" description="Helical" evidence="2">
    <location>
        <begin position="278"/>
        <end position="299"/>
    </location>
</feature>
<accession>A0ABQ1Q7R3</accession>
<name>A0ABQ1Q7R3_9ACTN</name>
<evidence type="ECO:0000256" key="1">
    <source>
        <dbReference type="SAM" id="MobiDB-lite"/>
    </source>
</evidence>
<feature type="transmembrane region" description="Helical" evidence="2">
    <location>
        <begin position="181"/>
        <end position="201"/>
    </location>
</feature>
<feature type="transmembrane region" description="Helical" evidence="2">
    <location>
        <begin position="208"/>
        <end position="229"/>
    </location>
</feature>
<feature type="transmembrane region" description="Helical" evidence="2">
    <location>
        <begin position="110"/>
        <end position="128"/>
    </location>
</feature>
<dbReference type="Proteomes" id="UP000630594">
    <property type="component" value="Unassembled WGS sequence"/>
</dbReference>
<evidence type="ECO:0008006" key="5">
    <source>
        <dbReference type="Google" id="ProtNLM"/>
    </source>
</evidence>
<dbReference type="EMBL" id="BMCK01000002">
    <property type="protein sequence ID" value="GGD17232.1"/>
    <property type="molecule type" value="Genomic_DNA"/>
</dbReference>